<dbReference type="EMBL" id="JXST01000016">
    <property type="protein sequence ID" value="KIU16571.1"/>
    <property type="molecule type" value="Genomic_DNA"/>
</dbReference>
<protein>
    <submittedName>
        <fullName evidence="2">Membrane protein</fullName>
    </submittedName>
</protein>
<keyword evidence="1" id="KW-0472">Membrane</keyword>
<dbReference type="STRING" id="280871.TL10_13200"/>
<keyword evidence="1" id="KW-0812">Transmembrane</keyword>
<comment type="caution">
    <text evidence="2">The sequence shown here is derived from an EMBL/GenBank/DDBJ whole genome shotgun (WGS) entry which is preliminary data.</text>
</comment>
<organism evidence="2 3">
    <name type="scientific">Mycolicibacterium llatzerense</name>
    <dbReference type="NCBI Taxonomy" id="280871"/>
    <lineage>
        <taxon>Bacteria</taxon>
        <taxon>Bacillati</taxon>
        <taxon>Actinomycetota</taxon>
        <taxon>Actinomycetes</taxon>
        <taxon>Mycobacteriales</taxon>
        <taxon>Mycobacteriaceae</taxon>
        <taxon>Mycolicibacterium</taxon>
    </lineage>
</organism>
<sequence>MLSPTTDQFRDDDPSVHEAARFGLVMGSLGVGFMVLAAVWVRHCHGIDTTECAWVYSKPYRTVLALAGPLFLFGSGVWAFVRTYRAWRDNQVWWAWQGAGWFLLLLMSIVLTMSLPVLLF</sequence>
<accession>A0A0D1LKQ2</accession>
<evidence type="ECO:0000313" key="2">
    <source>
        <dbReference type="EMBL" id="KIU16571.1"/>
    </source>
</evidence>
<dbReference type="OrthoDB" id="4563543at2"/>
<keyword evidence="3" id="KW-1185">Reference proteome</keyword>
<keyword evidence="1" id="KW-1133">Transmembrane helix</keyword>
<proteinExistence type="predicted"/>
<evidence type="ECO:0000313" key="3">
    <source>
        <dbReference type="Proteomes" id="UP000032221"/>
    </source>
</evidence>
<evidence type="ECO:0000256" key="1">
    <source>
        <dbReference type="SAM" id="Phobius"/>
    </source>
</evidence>
<dbReference type="Proteomes" id="UP000032221">
    <property type="component" value="Unassembled WGS sequence"/>
</dbReference>
<dbReference type="RefSeq" id="WP_043392243.1">
    <property type="nucleotide sequence ID" value="NZ_JXST01000016.1"/>
</dbReference>
<feature type="transmembrane region" description="Helical" evidence="1">
    <location>
        <begin position="20"/>
        <end position="41"/>
    </location>
</feature>
<reference evidence="2 3" key="1">
    <citation type="submission" date="2015-01" db="EMBL/GenBank/DDBJ databases">
        <title>Genome sequence of Mycobacterium llatzerense and Mycobacterium immunogenum recovered from brain abscess.</title>
        <authorList>
            <person name="Greninger A.L."/>
            <person name="Langelier C."/>
            <person name="Cunningham G."/>
            <person name="Chiu C.Y."/>
            <person name="Miller S."/>
        </authorList>
    </citation>
    <scope>NUCLEOTIDE SEQUENCE [LARGE SCALE GENOMIC DNA]</scope>
    <source>
        <strain evidence="2 3">CLUC14</strain>
    </source>
</reference>
<feature type="transmembrane region" description="Helical" evidence="1">
    <location>
        <begin position="101"/>
        <end position="119"/>
    </location>
</feature>
<name>A0A0D1LKQ2_9MYCO</name>
<gene>
    <name evidence="2" type="ORF">TL10_13200</name>
</gene>
<feature type="transmembrane region" description="Helical" evidence="1">
    <location>
        <begin position="62"/>
        <end position="81"/>
    </location>
</feature>
<dbReference type="AlphaFoldDB" id="A0A0D1LKQ2"/>
<dbReference type="PATRIC" id="fig|280871.6.peg.2741"/>